<dbReference type="Proteomes" id="UP000041247">
    <property type="component" value="Unassembled WGS sequence"/>
</dbReference>
<dbReference type="PANTHER" id="PTHR17985:SF8">
    <property type="entry name" value="TRANSPORT AND GOLGI ORGANIZATION PROTEIN 2 HOMOLOG"/>
    <property type="match status" value="1"/>
</dbReference>
<sequence length="273" mass="28852">MPLRKAAQSRPMCLAALALHSHPRWRLLLVGNRDEFHARPTAPLQRWAAPAQRVLAGRDLRSGGSWVGLDDAGRCAVVTNVRAPLASMSGASRGALVADYLAGAAPAAAFADALALRADAYPPFNLLLADAAGADYLGNHPPARQRLAPGIHGMSNGALDAPWPKTVRLCAVLAGWSAAGDEDLAPLWRALADETIAADAQLPDTGVGLELERRLSPAFIRGHDYGTRASTIVAVDGDGRGWIHERRFGADGVFLGETRLEGLGTRDRGLGTR</sequence>
<organism evidence="1 2">
    <name type="scientific">Xanthomonas graminis pv. poae</name>
    <dbReference type="NCBI Taxonomy" id="227946"/>
    <lineage>
        <taxon>Bacteria</taxon>
        <taxon>Pseudomonadati</taxon>
        <taxon>Pseudomonadota</taxon>
        <taxon>Gammaproteobacteria</taxon>
        <taxon>Lysobacterales</taxon>
        <taxon>Lysobacteraceae</taxon>
        <taxon>Xanthomonas</taxon>
        <taxon>Xanthomonas translucens group</taxon>
        <taxon>Xanthomonas graminis</taxon>
    </lineage>
</organism>
<reference evidence="1 2" key="1">
    <citation type="submission" date="2015-07" db="EMBL/GenBank/DDBJ databases">
        <authorList>
            <person name="Noorani M."/>
        </authorList>
    </citation>
    <scope>NUCLEOTIDE SEQUENCE [LARGE SCALE GENOMIC DNA]</scope>
    <source>
        <strain evidence="1">LMG728</strain>
    </source>
</reference>
<proteinExistence type="predicted"/>
<accession>A0A0K2ZGB1</accession>
<dbReference type="EMBL" id="CXOK01000003">
    <property type="protein sequence ID" value="CTP83249.1"/>
    <property type="molecule type" value="Genomic_DNA"/>
</dbReference>
<dbReference type="PANTHER" id="PTHR17985">
    <property type="entry name" value="SER/THR-RICH PROTEIN T10 IN DGCR REGION"/>
    <property type="match status" value="1"/>
</dbReference>
<dbReference type="Pfam" id="PF05742">
    <property type="entry name" value="TANGO2"/>
    <property type="match status" value="1"/>
</dbReference>
<evidence type="ECO:0000313" key="2">
    <source>
        <dbReference type="Proteomes" id="UP000041247"/>
    </source>
</evidence>
<dbReference type="AlphaFoldDB" id="A0A0K2ZGB1"/>
<name>A0A0K2ZGB1_9XANT</name>
<protein>
    <recommendedName>
        <fullName evidence="3">NRDE family protein</fullName>
    </recommendedName>
</protein>
<evidence type="ECO:0008006" key="3">
    <source>
        <dbReference type="Google" id="ProtNLM"/>
    </source>
</evidence>
<evidence type="ECO:0000313" key="1">
    <source>
        <dbReference type="EMBL" id="CTP83249.1"/>
    </source>
</evidence>
<dbReference type="InterPro" id="IPR008551">
    <property type="entry name" value="TANGO2"/>
</dbReference>
<gene>
    <name evidence="1" type="ORF">XTPLMG728_0153</name>
</gene>